<dbReference type="PANTHER" id="PTHR22602">
    <property type="entry name" value="TRANSFERASE CAF17, MITOCHONDRIAL-RELATED"/>
    <property type="match status" value="1"/>
</dbReference>
<organism evidence="2 3">
    <name type="scientific">Haloferula chungangensis</name>
    <dbReference type="NCBI Taxonomy" id="1048331"/>
    <lineage>
        <taxon>Bacteria</taxon>
        <taxon>Pseudomonadati</taxon>
        <taxon>Verrucomicrobiota</taxon>
        <taxon>Verrucomicrobiia</taxon>
        <taxon>Verrucomicrobiales</taxon>
        <taxon>Verrucomicrobiaceae</taxon>
        <taxon>Haloferula</taxon>
    </lineage>
</organism>
<evidence type="ECO:0000313" key="3">
    <source>
        <dbReference type="Proteomes" id="UP001596472"/>
    </source>
</evidence>
<proteinExistence type="predicted"/>
<dbReference type="Proteomes" id="UP001596472">
    <property type="component" value="Unassembled WGS sequence"/>
</dbReference>
<comment type="caution">
    <text evidence="2">The sequence shown here is derived from an EMBL/GenBank/DDBJ whole genome shotgun (WGS) entry which is preliminary data.</text>
</comment>
<dbReference type="InterPro" id="IPR017703">
    <property type="entry name" value="YgfZ/GCV_T_CS"/>
</dbReference>
<dbReference type="InterPro" id="IPR045179">
    <property type="entry name" value="YgfZ/GcvT"/>
</dbReference>
<dbReference type="Gene3D" id="3.30.1360.120">
    <property type="entry name" value="Probable tRNA modification gtpase trme, domain 1"/>
    <property type="match status" value="2"/>
</dbReference>
<evidence type="ECO:0000313" key="2">
    <source>
        <dbReference type="EMBL" id="MFC7336751.1"/>
    </source>
</evidence>
<name>A0ABW2L330_9BACT</name>
<dbReference type="EMBL" id="JBHTBS010000002">
    <property type="protein sequence ID" value="MFC7336751.1"/>
    <property type="molecule type" value="Genomic_DNA"/>
</dbReference>
<accession>A0ABW2L330</accession>
<reference evidence="3" key="1">
    <citation type="journal article" date="2019" name="Int. J. Syst. Evol. Microbiol.">
        <title>The Global Catalogue of Microorganisms (GCM) 10K type strain sequencing project: providing services to taxonomists for standard genome sequencing and annotation.</title>
        <authorList>
            <consortium name="The Broad Institute Genomics Platform"/>
            <consortium name="The Broad Institute Genome Sequencing Center for Infectious Disease"/>
            <person name="Wu L."/>
            <person name="Ma J."/>
        </authorList>
    </citation>
    <scope>NUCLEOTIDE SEQUENCE [LARGE SCALE GENOMIC DNA]</scope>
    <source>
        <strain evidence="3">CGMCC 4.1467</strain>
    </source>
</reference>
<evidence type="ECO:0000256" key="1">
    <source>
        <dbReference type="ARBA" id="ARBA00022946"/>
    </source>
</evidence>
<gene>
    <name evidence="2" type="ORF">ACFQY0_06150</name>
</gene>
<dbReference type="InterPro" id="IPR027266">
    <property type="entry name" value="TrmE/GcvT-like"/>
</dbReference>
<dbReference type="PIRSF" id="PIRSF006487">
    <property type="entry name" value="GcvT"/>
    <property type="match status" value="1"/>
</dbReference>
<dbReference type="NCBIfam" id="TIGR03317">
    <property type="entry name" value="ygfZ_signature"/>
    <property type="match status" value="1"/>
</dbReference>
<keyword evidence="1" id="KW-0809">Transit peptide</keyword>
<dbReference type="SUPFAM" id="SSF103025">
    <property type="entry name" value="Folate-binding domain"/>
    <property type="match status" value="1"/>
</dbReference>
<protein>
    <submittedName>
        <fullName evidence="2">YgfZ/GcvT domain-containing protein</fullName>
    </submittedName>
</protein>
<dbReference type="PANTHER" id="PTHR22602:SF0">
    <property type="entry name" value="TRANSFERASE CAF17, MITOCHONDRIAL-RELATED"/>
    <property type="match status" value="1"/>
</dbReference>
<keyword evidence="3" id="KW-1185">Reference proteome</keyword>
<dbReference type="RefSeq" id="WP_379710365.1">
    <property type="nucleotide sequence ID" value="NZ_JBHTBS010000002.1"/>
</dbReference>
<sequence>MSDSLNLPAQRPCILSFSGPDAVRFLNGQITQDVSRMSSQALTACVTDAKGRLQYFIKVFAGPDDSSIWVSCPMDESEGLRERLERYLIADDVEIEDLSGQWVTQHASRPMTSSTFVRDSKGCFGDGFDCWWDATTAPEIDSLDENQAERLRISQRIPRWGHELTAGILPPEAGLDKTSISYHKGCYIGQEVLSRLKSAGKLNRRLAAFEIEGNAAPGASLTLESGEVGQLTSCAPPNPADSRIGALGYLKKKGFDQREFQVTDSSGHVTGLATFSGWV</sequence>